<dbReference type="InterPro" id="IPR031640">
    <property type="entry name" value="Glu_dehyd_C"/>
</dbReference>
<keyword evidence="2" id="KW-0479">Metal-binding</keyword>
<evidence type="ECO:0000259" key="5">
    <source>
        <dbReference type="Pfam" id="PF08240"/>
    </source>
</evidence>
<dbReference type="InterPro" id="IPR036291">
    <property type="entry name" value="NAD(P)-bd_dom_sf"/>
</dbReference>
<gene>
    <name evidence="7" type="primary">adh_2</name>
    <name evidence="7" type="ORF">BN1051_02704</name>
</gene>
<dbReference type="AlphaFoldDB" id="A0A078MWY6"/>
<dbReference type="Gene3D" id="3.90.180.10">
    <property type="entry name" value="Medium-chain alcohol dehydrogenases, catalytic domain"/>
    <property type="match status" value="1"/>
</dbReference>
<protein>
    <submittedName>
        <fullName evidence="7">Alcohol dehydrogenase</fullName>
    </submittedName>
</protein>
<dbReference type="EMBL" id="LN483072">
    <property type="protein sequence ID" value="CEA09336.1"/>
    <property type="molecule type" value="Genomic_DNA"/>
</dbReference>
<organism evidence="7">
    <name type="scientific">Arthrobacter saudimassiliensis</name>
    <dbReference type="NCBI Taxonomy" id="1461584"/>
    <lineage>
        <taxon>Bacteria</taxon>
        <taxon>Bacillati</taxon>
        <taxon>Actinomycetota</taxon>
        <taxon>Actinomycetes</taxon>
        <taxon>Micrococcales</taxon>
        <taxon>Micrococcaceae</taxon>
        <taxon>Arthrobacter</taxon>
    </lineage>
</organism>
<accession>A0A078MWY6</accession>
<name>A0A078MWY6_9MICC</name>
<evidence type="ECO:0000256" key="2">
    <source>
        <dbReference type="ARBA" id="ARBA00022723"/>
    </source>
</evidence>
<sequence length="348" mass="37163">MKAISVIPGDPDSLRLADFKEPRAEEGSVLVEALAVGLCATDREVIDGGHGEAPEGHRELVLGHENLGRVREAPAESGLEPGDLVVGIVRSPDPEPCAACAAGEFDMCLNGGYREHGIMAMDGFARQLWRAEPDELVRLDPELEPVGVLLEPATVIAKAWEQIEEIGRRAFFEPKVAAVTGAGPVGLLAAYFGIRRGLEVHVFDLEEGVKADLVRDLGGIFHTETLPESGLEPDVLIECTGVPSVVLHAVSAAGRNSITCLAGVSDGGEEVPVDVGALNKEMVLGNAVVFGTVNANRRHYLQAVEAFTGGNTAWLRRLITRTVPLSDWRKAFEPQEDDIKVVIDFSAG</sequence>
<dbReference type="CDD" id="cd08230">
    <property type="entry name" value="glucose_DH"/>
    <property type="match status" value="1"/>
</dbReference>
<dbReference type="SUPFAM" id="SSF51735">
    <property type="entry name" value="NAD(P)-binding Rossmann-fold domains"/>
    <property type="match status" value="1"/>
</dbReference>
<comment type="cofactor">
    <cofactor evidence="1">
        <name>Zn(2+)</name>
        <dbReference type="ChEBI" id="CHEBI:29105"/>
    </cofactor>
</comment>
<keyword evidence="4" id="KW-0560">Oxidoreductase</keyword>
<proteinExistence type="predicted"/>
<evidence type="ECO:0000256" key="3">
    <source>
        <dbReference type="ARBA" id="ARBA00022833"/>
    </source>
</evidence>
<feature type="domain" description="Glucose dehydrogenase C-terminal" evidence="6">
    <location>
        <begin position="146"/>
        <end position="345"/>
    </location>
</feature>
<evidence type="ECO:0000256" key="1">
    <source>
        <dbReference type="ARBA" id="ARBA00001947"/>
    </source>
</evidence>
<reference evidence="7" key="1">
    <citation type="submission" date="2014-07" db="EMBL/GenBank/DDBJ databases">
        <authorList>
            <person name="Urmite Genomes Urmite Genomes"/>
        </authorList>
    </citation>
    <scope>NUCLEOTIDE SEQUENCE</scope>
    <source>
        <strain evidence="7">11W110_air</strain>
    </source>
</reference>
<dbReference type="SUPFAM" id="SSF50129">
    <property type="entry name" value="GroES-like"/>
    <property type="match status" value="1"/>
</dbReference>
<dbReference type="Pfam" id="PF16912">
    <property type="entry name" value="Glu_dehyd_C"/>
    <property type="match status" value="1"/>
</dbReference>
<dbReference type="InterPro" id="IPR013154">
    <property type="entry name" value="ADH-like_N"/>
</dbReference>
<keyword evidence="3" id="KW-0862">Zinc</keyword>
<evidence type="ECO:0000259" key="6">
    <source>
        <dbReference type="Pfam" id="PF16912"/>
    </source>
</evidence>
<dbReference type="PANTHER" id="PTHR43189:SF2">
    <property type="entry name" value="GLUCOSE 1-DEHYDROGENASE"/>
    <property type="match status" value="1"/>
</dbReference>
<dbReference type="InterPro" id="IPR011032">
    <property type="entry name" value="GroES-like_sf"/>
</dbReference>
<dbReference type="Pfam" id="PF08240">
    <property type="entry name" value="ADH_N"/>
    <property type="match status" value="1"/>
</dbReference>
<evidence type="ECO:0000256" key="4">
    <source>
        <dbReference type="ARBA" id="ARBA00023002"/>
    </source>
</evidence>
<dbReference type="PANTHER" id="PTHR43189">
    <property type="entry name" value="ZINC-TYPE ALCOHOL DEHYDROGENASE-LIKE PROTEIN C1198.01-RELATED"/>
    <property type="match status" value="1"/>
</dbReference>
<evidence type="ECO:0000313" key="7">
    <source>
        <dbReference type="EMBL" id="CEA09336.1"/>
    </source>
</evidence>
<dbReference type="Gene3D" id="3.40.50.720">
    <property type="entry name" value="NAD(P)-binding Rossmann-like Domain"/>
    <property type="match status" value="1"/>
</dbReference>
<dbReference type="GO" id="GO:0046872">
    <property type="term" value="F:metal ion binding"/>
    <property type="evidence" value="ECO:0007669"/>
    <property type="project" value="UniProtKB-KW"/>
</dbReference>
<dbReference type="PATRIC" id="fig|1461584.3.peg.2677"/>
<feature type="domain" description="Alcohol dehydrogenase-like N-terminal" evidence="5">
    <location>
        <begin position="26"/>
        <end position="138"/>
    </location>
</feature>
<dbReference type="GO" id="GO:0016491">
    <property type="term" value="F:oxidoreductase activity"/>
    <property type="evidence" value="ECO:0007669"/>
    <property type="project" value="UniProtKB-KW"/>
</dbReference>